<dbReference type="RefSeq" id="XP_056069694.1">
    <property type="nucleotide sequence ID" value="XM_056215447.1"/>
</dbReference>
<evidence type="ECO:0000256" key="3">
    <source>
        <dbReference type="ARBA" id="ARBA00022691"/>
    </source>
</evidence>
<gene>
    <name evidence="5" type="ORF">N0V89_006678</name>
</gene>
<evidence type="ECO:0000256" key="2">
    <source>
        <dbReference type="ARBA" id="ARBA00022679"/>
    </source>
</evidence>
<sequence length="318" mass="36012">MSLSKTPDLSVAANLLKGSPWENLPLEKLPWYSPEIQEITPQAQELFEKYSNVEPEKVKAHIKELRDKAYVVFPYPCLARWAFLELSVSLSRQYGEVLERVKNGDKCKWSVAHPVRLYFGANQSLDLDLGCCVGQDIRKLVFDGAPSENTYGSDLEKNFMEIGYDLFLDKSTLKTTFIAADIFDEDSELKQIAGDIDIIHAASFLHLFDEEGQHKSCKRIVKLLKDEEGSLFIGRQIGNVEAGIHVGSIDSSKKRFRHNPLTFEELWKKVGEETGTKWKVDAYLEDQNLHALAEKMGLESATIPPGSKWLSFAVRREA</sequence>
<proteinExistence type="inferred from homology"/>
<comment type="caution">
    <text evidence="5">The sequence shown here is derived from an EMBL/GenBank/DDBJ whole genome shotgun (WGS) entry which is preliminary data.</text>
</comment>
<evidence type="ECO:0000313" key="6">
    <source>
        <dbReference type="Proteomes" id="UP001140513"/>
    </source>
</evidence>
<dbReference type="AlphaFoldDB" id="A0A9W9C9J1"/>
<accession>A0A9W9C9J1</accession>
<dbReference type="Proteomes" id="UP001140513">
    <property type="component" value="Unassembled WGS sequence"/>
</dbReference>
<evidence type="ECO:0000256" key="1">
    <source>
        <dbReference type="ARBA" id="ARBA00005179"/>
    </source>
</evidence>
<comment type="similarity">
    <text evidence="4">Belongs to the class I-like SAM-binding methyltransferase superfamily.</text>
</comment>
<dbReference type="PANTHER" id="PTHR35897:SF1">
    <property type="entry name" value="METHYLTRANSFERASE AUSD"/>
    <property type="match status" value="1"/>
</dbReference>
<dbReference type="OrthoDB" id="2094832at2759"/>
<dbReference type="PANTHER" id="PTHR35897">
    <property type="entry name" value="METHYLTRANSFERASE AUSD"/>
    <property type="match status" value="1"/>
</dbReference>
<comment type="pathway">
    <text evidence="1">Secondary metabolite biosynthesis.</text>
</comment>
<protein>
    <recommendedName>
        <fullName evidence="7">Methyltransferase domain-containing protein</fullName>
    </recommendedName>
</protein>
<dbReference type="EMBL" id="JAPEUX010000005">
    <property type="protein sequence ID" value="KAJ4351338.1"/>
    <property type="molecule type" value="Genomic_DNA"/>
</dbReference>
<evidence type="ECO:0008006" key="7">
    <source>
        <dbReference type="Google" id="ProtNLM"/>
    </source>
</evidence>
<keyword evidence="6" id="KW-1185">Reference proteome</keyword>
<dbReference type="SUPFAM" id="SSF53335">
    <property type="entry name" value="S-adenosyl-L-methionine-dependent methyltransferases"/>
    <property type="match status" value="1"/>
</dbReference>
<dbReference type="InterPro" id="IPR051654">
    <property type="entry name" value="Meroterpenoid_MTases"/>
</dbReference>
<dbReference type="GeneID" id="80910208"/>
<reference evidence="5" key="1">
    <citation type="submission" date="2022-10" db="EMBL/GenBank/DDBJ databases">
        <title>Tapping the CABI collections for fungal endophytes: first genome assemblies for Collariella, Neodidymelliopsis, Ascochyta clinopodiicola, Didymella pomorum, Didymosphaeria variabile, Neocosmospora piperis and Neocucurbitaria cava.</title>
        <authorList>
            <person name="Hill R."/>
        </authorList>
    </citation>
    <scope>NUCLEOTIDE SEQUENCE</scope>
    <source>
        <strain evidence="5">IMI 356815</strain>
    </source>
</reference>
<organism evidence="5 6">
    <name type="scientific">Didymosphaeria variabile</name>
    <dbReference type="NCBI Taxonomy" id="1932322"/>
    <lineage>
        <taxon>Eukaryota</taxon>
        <taxon>Fungi</taxon>
        <taxon>Dikarya</taxon>
        <taxon>Ascomycota</taxon>
        <taxon>Pezizomycotina</taxon>
        <taxon>Dothideomycetes</taxon>
        <taxon>Pleosporomycetidae</taxon>
        <taxon>Pleosporales</taxon>
        <taxon>Massarineae</taxon>
        <taxon>Didymosphaeriaceae</taxon>
        <taxon>Didymosphaeria</taxon>
    </lineage>
</organism>
<evidence type="ECO:0000313" key="5">
    <source>
        <dbReference type="EMBL" id="KAJ4351338.1"/>
    </source>
</evidence>
<keyword evidence="2" id="KW-0808">Transferase</keyword>
<dbReference type="InterPro" id="IPR029063">
    <property type="entry name" value="SAM-dependent_MTases_sf"/>
</dbReference>
<dbReference type="GO" id="GO:0016740">
    <property type="term" value="F:transferase activity"/>
    <property type="evidence" value="ECO:0007669"/>
    <property type="project" value="UniProtKB-KW"/>
</dbReference>
<evidence type="ECO:0000256" key="4">
    <source>
        <dbReference type="ARBA" id="ARBA00038314"/>
    </source>
</evidence>
<name>A0A9W9C9J1_9PLEO</name>
<dbReference type="Gene3D" id="3.40.50.150">
    <property type="entry name" value="Vaccinia Virus protein VP39"/>
    <property type="match status" value="1"/>
</dbReference>
<keyword evidence="3" id="KW-0949">S-adenosyl-L-methionine</keyword>